<dbReference type="STRING" id="617002.SAMN05660653_02875"/>
<dbReference type="Pfam" id="PF01361">
    <property type="entry name" value="Tautomerase"/>
    <property type="match status" value="1"/>
</dbReference>
<dbReference type="OrthoDB" id="9799841at2"/>
<dbReference type="NCBIfam" id="TIGR00013">
    <property type="entry name" value="taut"/>
    <property type="match status" value="1"/>
</dbReference>
<accession>A0A1G6EIL5</accession>
<name>A0A1G6EIL5_9BACT</name>
<protein>
    <recommendedName>
        <fullName evidence="4">Tautomerase</fullName>
        <ecNumber evidence="4">5.3.2.-</ecNumber>
    </recommendedName>
</protein>
<feature type="active site" description="Proton acceptor; via imino nitrogen" evidence="3">
    <location>
        <position position="2"/>
    </location>
</feature>
<keyword evidence="7" id="KW-1185">Reference proteome</keyword>
<dbReference type="GO" id="GO:0016853">
    <property type="term" value="F:isomerase activity"/>
    <property type="evidence" value="ECO:0007669"/>
    <property type="project" value="UniProtKB-UniRule"/>
</dbReference>
<dbReference type="RefSeq" id="WP_092123273.1">
    <property type="nucleotide sequence ID" value="NZ_FMXO01000018.1"/>
</dbReference>
<dbReference type="InterPro" id="IPR018191">
    <property type="entry name" value="4-OT"/>
</dbReference>
<dbReference type="Gene3D" id="3.30.429.10">
    <property type="entry name" value="Macrophage Migration Inhibitory Factor"/>
    <property type="match status" value="1"/>
</dbReference>
<evidence type="ECO:0000259" key="5">
    <source>
        <dbReference type="Pfam" id="PF01361"/>
    </source>
</evidence>
<dbReference type="PANTHER" id="PTHR35530:SF1">
    <property type="entry name" value="2-HYDROXYMUCONATE TAUTOMERASE"/>
    <property type="match status" value="1"/>
</dbReference>
<evidence type="ECO:0000256" key="1">
    <source>
        <dbReference type="ARBA" id="ARBA00006723"/>
    </source>
</evidence>
<evidence type="ECO:0000256" key="4">
    <source>
        <dbReference type="RuleBase" id="RU362032"/>
    </source>
</evidence>
<dbReference type="EMBL" id="FMXO01000018">
    <property type="protein sequence ID" value="SDB57204.1"/>
    <property type="molecule type" value="Genomic_DNA"/>
</dbReference>
<dbReference type="InterPro" id="IPR004370">
    <property type="entry name" value="4-OT-like_dom"/>
</dbReference>
<dbReference type="SUPFAM" id="SSF55331">
    <property type="entry name" value="Tautomerase/MIF"/>
    <property type="match status" value="1"/>
</dbReference>
<feature type="domain" description="4-oxalocrotonate tautomerase-like" evidence="5">
    <location>
        <begin position="2"/>
        <end position="60"/>
    </location>
</feature>
<keyword evidence="2 4" id="KW-0413">Isomerase</keyword>
<evidence type="ECO:0000256" key="2">
    <source>
        <dbReference type="ARBA" id="ARBA00023235"/>
    </source>
</evidence>
<proteinExistence type="inferred from homology"/>
<dbReference type="EC" id="5.3.2.-" evidence="4"/>
<evidence type="ECO:0000313" key="7">
    <source>
        <dbReference type="Proteomes" id="UP000198771"/>
    </source>
</evidence>
<gene>
    <name evidence="6" type="ORF">SAMN05660653_02875</name>
</gene>
<dbReference type="InterPro" id="IPR014347">
    <property type="entry name" value="Tautomerase/MIF_sf"/>
</dbReference>
<dbReference type="AlphaFoldDB" id="A0A1G6EIL5"/>
<evidence type="ECO:0000313" key="6">
    <source>
        <dbReference type="EMBL" id="SDB57204.1"/>
    </source>
</evidence>
<reference evidence="6 7" key="1">
    <citation type="submission" date="2016-10" db="EMBL/GenBank/DDBJ databases">
        <authorList>
            <person name="de Groot N.N."/>
        </authorList>
    </citation>
    <scope>NUCLEOTIDE SEQUENCE [LARGE SCALE GENOMIC DNA]</scope>
    <source>
        <strain evidence="6 7">ASO4-2</strain>
    </source>
</reference>
<dbReference type="PANTHER" id="PTHR35530">
    <property type="entry name" value="TAUTOMERASE-RELATED"/>
    <property type="match status" value="1"/>
</dbReference>
<evidence type="ECO:0000256" key="3">
    <source>
        <dbReference type="PIRSR" id="PIRSR618191-1"/>
    </source>
</evidence>
<dbReference type="Proteomes" id="UP000198771">
    <property type="component" value="Unassembled WGS sequence"/>
</dbReference>
<organism evidence="6 7">
    <name type="scientific">Desulfonatronum thiosulfatophilum</name>
    <dbReference type="NCBI Taxonomy" id="617002"/>
    <lineage>
        <taxon>Bacteria</taxon>
        <taxon>Pseudomonadati</taxon>
        <taxon>Thermodesulfobacteriota</taxon>
        <taxon>Desulfovibrionia</taxon>
        <taxon>Desulfovibrionales</taxon>
        <taxon>Desulfonatronaceae</taxon>
        <taxon>Desulfonatronum</taxon>
    </lineage>
</organism>
<comment type="similarity">
    <text evidence="1 4">Belongs to the 4-oxalocrotonate tautomerase family.</text>
</comment>
<sequence>MPYVNIKITREGASSEQKARLIQGVTKLLVDVLGKNPKTTVVVIDEVDTDNWGIGGDQVTKLRGIAGGVANEQ</sequence>